<evidence type="ECO:0000313" key="2">
    <source>
        <dbReference type="Proteomes" id="UP000799764"/>
    </source>
</evidence>
<dbReference type="EMBL" id="MU001510">
    <property type="protein sequence ID" value="KAF2439213.1"/>
    <property type="molecule type" value="Genomic_DNA"/>
</dbReference>
<dbReference type="AlphaFoldDB" id="A0A9P4P9B1"/>
<reference evidence="1" key="1">
    <citation type="journal article" date="2020" name="Stud. Mycol.">
        <title>101 Dothideomycetes genomes: a test case for predicting lifestyles and emergence of pathogens.</title>
        <authorList>
            <person name="Haridas S."/>
            <person name="Albert R."/>
            <person name="Binder M."/>
            <person name="Bloem J."/>
            <person name="Labutti K."/>
            <person name="Salamov A."/>
            <person name="Andreopoulos B."/>
            <person name="Baker S."/>
            <person name="Barry K."/>
            <person name="Bills G."/>
            <person name="Bluhm B."/>
            <person name="Cannon C."/>
            <person name="Castanera R."/>
            <person name="Culley D."/>
            <person name="Daum C."/>
            <person name="Ezra D."/>
            <person name="Gonzalez J."/>
            <person name="Henrissat B."/>
            <person name="Kuo A."/>
            <person name="Liang C."/>
            <person name="Lipzen A."/>
            <person name="Lutzoni F."/>
            <person name="Magnuson J."/>
            <person name="Mondo S."/>
            <person name="Nolan M."/>
            <person name="Ohm R."/>
            <person name="Pangilinan J."/>
            <person name="Park H.-J."/>
            <person name="Ramirez L."/>
            <person name="Alfaro M."/>
            <person name="Sun H."/>
            <person name="Tritt A."/>
            <person name="Yoshinaga Y."/>
            <person name="Zwiers L.-H."/>
            <person name="Turgeon B."/>
            <person name="Goodwin S."/>
            <person name="Spatafora J."/>
            <person name="Crous P."/>
            <person name="Grigoriev I."/>
        </authorList>
    </citation>
    <scope>NUCLEOTIDE SEQUENCE</scope>
    <source>
        <strain evidence="1">CBS 690.94</strain>
    </source>
</reference>
<comment type="caution">
    <text evidence="1">The sequence shown here is derived from an EMBL/GenBank/DDBJ whole genome shotgun (WGS) entry which is preliminary data.</text>
</comment>
<sequence length="148" mass="16679">MSISLFAIVRLFPTLLDFSLRQFSIAAAEFLGKPETKKVVRAVIQDCLGRSSTLRKDPEFLKAIAELPDFNHCHGSSTLEEIKRSIKSTWKMTPSFIFFNSEGNMRQLSPWKCSRCNTILHIDWTGKAGSLQGSDKPCPFCPDHMVPT</sequence>
<protein>
    <submittedName>
        <fullName evidence="1">Uncharacterized protein</fullName>
    </submittedName>
</protein>
<keyword evidence="2" id="KW-1185">Reference proteome</keyword>
<evidence type="ECO:0000313" key="1">
    <source>
        <dbReference type="EMBL" id="KAF2439213.1"/>
    </source>
</evidence>
<accession>A0A9P4P9B1</accession>
<proteinExistence type="predicted"/>
<name>A0A9P4P9B1_9PLEO</name>
<organism evidence="1 2">
    <name type="scientific">Karstenula rhodostoma CBS 690.94</name>
    <dbReference type="NCBI Taxonomy" id="1392251"/>
    <lineage>
        <taxon>Eukaryota</taxon>
        <taxon>Fungi</taxon>
        <taxon>Dikarya</taxon>
        <taxon>Ascomycota</taxon>
        <taxon>Pezizomycotina</taxon>
        <taxon>Dothideomycetes</taxon>
        <taxon>Pleosporomycetidae</taxon>
        <taxon>Pleosporales</taxon>
        <taxon>Massarineae</taxon>
        <taxon>Didymosphaeriaceae</taxon>
        <taxon>Karstenula</taxon>
    </lineage>
</organism>
<gene>
    <name evidence="1" type="ORF">P171DRAFT_490647</name>
</gene>
<dbReference type="Proteomes" id="UP000799764">
    <property type="component" value="Unassembled WGS sequence"/>
</dbReference>